<keyword evidence="5" id="KW-0067">ATP-binding</keyword>
<evidence type="ECO:0000256" key="6">
    <source>
        <dbReference type="ARBA" id="ARBA00023242"/>
    </source>
</evidence>
<dbReference type="PANTHER" id="PTHR45623:SF13">
    <property type="entry name" value="HELICASE PROTEIN MOM1"/>
    <property type="match status" value="1"/>
</dbReference>
<dbReference type="GO" id="GO:0000785">
    <property type="term" value="C:chromatin"/>
    <property type="evidence" value="ECO:0007669"/>
    <property type="project" value="TreeGrafter"/>
</dbReference>
<dbReference type="InterPro" id="IPR012957">
    <property type="entry name" value="CHD_C2"/>
</dbReference>
<dbReference type="Pfam" id="PF00271">
    <property type="entry name" value="Helicase_C"/>
    <property type="match status" value="1"/>
</dbReference>
<dbReference type="SMART" id="SM00487">
    <property type="entry name" value="DEXDc"/>
    <property type="match status" value="1"/>
</dbReference>
<feature type="region of interest" description="Disordered" evidence="7">
    <location>
        <begin position="883"/>
        <end position="933"/>
    </location>
</feature>
<evidence type="ECO:0000256" key="3">
    <source>
        <dbReference type="ARBA" id="ARBA00022741"/>
    </source>
</evidence>
<dbReference type="GO" id="GO:0140658">
    <property type="term" value="F:ATP-dependent chromatin remodeler activity"/>
    <property type="evidence" value="ECO:0007669"/>
    <property type="project" value="TreeGrafter"/>
</dbReference>
<dbReference type="SUPFAM" id="SSF52540">
    <property type="entry name" value="P-loop containing nucleoside triphosphate hydrolases"/>
    <property type="match status" value="2"/>
</dbReference>
<feature type="domain" description="Helicase C-terminal" evidence="10">
    <location>
        <begin position="623"/>
        <end position="787"/>
    </location>
</feature>
<evidence type="ECO:0000256" key="7">
    <source>
        <dbReference type="SAM" id="MobiDB-lite"/>
    </source>
</evidence>
<proteinExistence type="predicted"/>
<dbReference type="InterPro" id="IPR049730">
    <property type="entry name" value="SNF2/RAD54-like_C"/>
</dbReference>
<evidence type="ECO:0000259" key="10">
    <source>
        <dbReference type="PROSITE" id="PS51194"/>
    </source>
</evidence>
<keyword evidence="3" id="KW-0547">Nucleotide-binding</keyword>
<feature type="region of interest" description="Disordered" evidence="7">
    <location>
        <begin position="532"/>
        <end position="564"/>
    </location>
</feature>
<keyword evidence="12" id="KW-1185">Reference proteome</keyword>
<dbReference type="InterPro" id="IPR016197">
    <property type="entry name" value="Chromo-like_dom_sf"/>
</dbReference>
<evidence type="ECO:0000256" key="2">
    <source>
        <dbReference type="ARBA" id="ARBA00022737"/>
    </source>
</evidence>
<feature type="domain" description="Chromo" evidence="8">
    <location>
        <begin position="164"/>
        <end position="225"/>
    </location>
</feature>
<dbReference type="InterPro" id="IPR009463">
    <property type="entry name" value="DUF1087"/>
</dbReference>
<dbReference type="SMART" id="SM00298">
    <property type="entry name" value="CHROMO"/>
    <property type="match status" value="2"/>
</dbReference>
<evidence type="ECO:0000313" key="11">
    <source>
        <dbReference type="EMBL" id="KAJ8607851.1"/>
    </source>
</evidence>
<reference evidence="11" key="1">
    <citation type="submission" date="2023-01" db="EMBL/GenBank/DDBJ databases">
        <title>Metagenome sequencing of chrysophaentin producing Chrysophaeum taylorii.</title>
        <authorList>
            <person name="Davison J."/>
            <person name="Bewley C."/>
        </authorList>
    </citation>
    <scope>NUCLEOTIDE SEQUENCE</scope>
    <source>
        <strain evidence="11">NIES-1699</strain>
    </source>
</reference>
<comment type="caution">
    <text evidence="11">The sequence shown here is derived from an EMBL/GenBank/DDBJ whole genome shotgun (WGS) entry which is preliminary data.</text>
</comment>
<accession>A0AAD7UIG5</accession>
<protein>
    <submittedName>
        <fullName evidence="11">Uncharacterized protein</fullName>
    </submittedName>
</protein>
<dbReference type="PANTHER" id="PTHR45623">
    <property type="entry name" value="CHROMODOMAIN-HELICASE-DNA-BINDING PROTEIN 3-RELATED-RELATED"/>
    <property type="match status" value="1"/>
</dbReference>
<dbReference type="Pfam" id="PF06465">
    <property type="entry name" value="DUF1087"/>
    <property type="match status" value="1"/>
</dbReference>
<dbReference type="Gene3D" id="2.40.50.40">
    <property type="match status" value="2"/>
</dbReference>
<feature type="compositionally biased region" description="Pro residues" evidence="7">
    <location>
        <begin position="1434"/>
        <end position="1447"/>
    </location>
</feature>
<keyword evidence="4" id="KW-0378">Hydrolase</keyword>
<dbReference type="InterPro" id="IPR000330">
    <property type="entry name" value="SNF2_N"/>
</dbReference>
<evidence type="ECO:0000256" key="5">
    <source>
        <dbReference type="ARBA" id="ARBA00022840"/>
    </source>
</evidence>
<dbReference type="PROSITE" id="PS51192">
    <property type="entry name" value="HELICASE_ATP_BIND_1"/>
    <property type="match status" value="1"/>
</dbReference>
<feature type="compositionally biased region" description="Basic residues" evidence="7">
    <location>
        <begin position="961"/>
        <end position="970"/>
    </location>
</feature>
<dbReference type="Pfam" id="PF08074">
    <property type="entry name" value="CHDCT2"/>
    <property type="match status" value="1"/>
</dbReference>
<dbReference type="PROSITE" id="PS51194">
    <property type="entry name" value="HELICASE_CTER"/>
    <property type="match status" value="1"/>
</dbReference>
<dbReference type="EMBL" id="JAQMWT010000192">
    <property type="protein sequence ID" value="KAJ8607851.1"/>
    <property type="molecule type" value="Genomic_DNA"/>
</dbReference>
<evidence type="ECO:0000259" key="9">
    <source>
        <dbReference type="PROSITE" id="PS51192"/>
    </source>
</evidence>
<dbReference type="InterPro" id="IPR038718">
    <property type="entry name" value="SNF2-like_sf"/>
</dbReference>
<dbReference type="CDD" id="cd18793">
    <property type="entry name" value="SF2_C_SNF"/>
    <property type="match status" value="1"/>
</dbReference>
<comment type="subcellular location">
    <subcellularLocation>
        <location evidence="1">Nucleus</location>
    </subcellularLocation>
</comment>
<feature type="domain" description="Helicase ATP-binding" evidence="9">
    <location>
        <begin position="267"/>
        <end position="451"/>
    </location>
</feature>
<keyword evidence="6" id="KW-0539">Nucleus</keyword>
<dbReference type="PROSITE" id="PS50013">
    <property type="entry name" value="CHROMO_2"/>
    <property type="match status" value="2"/>
</dbReference>
<dbReference type="InterPro" id="IPR000953">
    <property type="entry name" value="Chromo/chromo_shadow_dom"/>
</dbReference>
<dbReference type="CDD" id="cd17919">
    <property type="entry name" value="DEXHc_Snf"/>
    <property type="match status" value="1"/>
</dbReference>
<evidence type="ECO:0000256" key="4">
    <source>
        <dbReference type="ARBA" id="ARBA00022801"/>
    </source>
</evidence>
<feature type="compositionally biased region" description="Acidic residues" evidence="7">
    <location>
        <begin position="823"/>
        <end position="832"/>
    </location>
</feature>
<dbReference type="InterPro" id="IPR027417">
    <property type="entry name" value="P-loop_NTPase"/>
</dbReference>
<dbReference type="Proteomes" id="UP001230188">
    <property type="component" value="Unassembled WGS sequence"/>
</dbReference>
<sequence>MKRRAEALRSASPKRACHGHERGNCAACAVECDDVDEFVCGVCGGRFEGSALVAAGQLAPFGVVQKLWRCYACEDSRGVDSIVASKVVEARSWYLVRWNESGEWHASWCSEERLSRLSPIKLRNFERRDASPDVGDEAVEVDEAWRGADRAHLEELWGYGLRATKVHRVIAIEHEANGRVWFMVKWDRSPYNECTWELGTDVEFAAAKEVRAFEAREARGVATIRDDWESATRGPDATVGTPLDAQPPWLVGGTLHGYQLEGINWLRSKWLARQNVILADEMGLGKTITSAGLLASVAIEHYGGAEDPRLPSAHFKPSLVVAPLSTLQNWERELGKWCPTLNVVVLQGNQAARAVIRHRELFSRATPPQVPKFHCLVTSFEVACSESATLHKLKWAALVVDEGHRLKSGDAGKLFQELVTLSCDHRVILTGTPLQNSLQELFHLIKFLDPTAHEALPPASDVDGNHLESLRAALEGRMLRRLKADVLHTALVPAKRELVVHVELTPSQRAVYKAVLTNNYATLATCDSLSSSSDDAPGASAADHNQHHHRKRPRLLDSRTGSSASASVPKLQNIVIQLRKVCNHTALMAPLLGEDVLVAAAAAAATERSPLDVLLEGSGKLALLDKMLARWKASGHRVLIFSQMTTMLTVLEEYLSLRNYSYERLDGSTATRDRQVRIDRFNAPGSDIFVFLLSTRAGGLGINLATADTVVIYDVDWNPHNDLQALARAHRIGQTQRVAVYRLVSRASVEERMIHVAKRKLCLEHAVVARGGSNKAAVSRKELDDVLRYGAERLFKDQDDDDDADGSQYITWDDRALDALLDRDDDDDDDDAAATNGGALSNDEARGEKTSFLSSLMDSFKVAKISFATKAAAAAAAVVEASPNNNENDNYEHDANNNNNNNENKDEPEDALDEERGAEPPRPPAEVEDEEEAAVPAKFQWRELIEASYKQQCEERFTRLGKGKRERRTRSSTTTTCQSSTSQVVEIPDAIEELPRRRRTSAALALCHLANRIVAHGLVGAVGGRWDTTHEILGACESIEETRARCLEVLERCLENDDGAVGQDAARVLSRIGFFALVERCLVRSFESNDLVVRGDSSIWEPRAAGGKWTRHHDRRLLAAVCCHGYGRWERILAGDRFGIASEIYAELDARQRRRRRQNDEDEVVDVDSQADEKQRKIEASSFLRERVKALEKALVAIERPPSIGATRVLQASLDDWTAQISCLLPPDRATVVGAQTEKSRLETQTGAQADSDAAALAAHCARLFHAHDHVSKAERNAESGIRFLQIVAADVSVDATESNWHLGAEVTDSIGKQLAHCRDVVDNATNNVNIIAEKNRLLVDLTTTDLFGGGDSSPRPLLDDAELQDSHDRWSRHEWRQNDAVIRRRTNVVNAAIERWRPYARQQRILDPSPTVPPPPPAPAPAATPDAQGMAPQPWPAPAYHPPPPTDSHQNEFLPSASMAPPYY</sequence>
<dbReference type="GO" id="GO:0042393">
    <property type="term" value="F:histone binding"/>
    <property type="evidence" value="ECO:0007669"/>
    <property type="project" value="TreeGrafter"/>
</dbReference>
<dbReference type="SUPFAM" id="SSF54160">
    <property type="entry name" value="Chromo domain-like"/>
    <property type="match status" value="2"/>
</dbReference>
<dbReference type="InterPro" id="IPR023780">
    <property type="entry name" value="Chromo_domain"/>
</dbReference>
<dbReference type="InterPro" id="IPR001650">
    <property type="entry name" value="Helicase_C-like"/>
</dbReference>
<dbReference type="GO" id="GO:0016887">
    <property type="term" value="F:ATP hydrolysis activity"/>
    <property type="evidence" value="ECO:0007669"/>
    <property type="project" value="TreeGrafter"/>
</dbReference>
<evidence type="ECO:0000313" key="12">
    <source>
        <dbReference type="Proteomes" id="UP001230188"/>
    </source>
</evidence>
<feature type="region of interest" description="Disordered" evidence="7">
    <location>
        <begin position="1401"/>
        <end position="1465"/>
    </location>
</feature>
<dbReference type="GO" id="GO:0005634">
    <property type="term" value="C:nucleus"/>
    <property type="evidence" value="ECO:0007669"/>
    <property type="project" value="UniProtKB-SubCell"/>
</dbReference>
<gene>
    <name evidence="11" type="ORF">CTAYLR_008800</name>
</gene>
<feature type="compositionally biased region" description="Pro residues" evidence="7">
    <location>
        <begin position="1411"/>
        <end position="1423"/>
    </location>
</feature>
<dbReference type="GO" id="GO:0003682">
    <property type="term" value="F:chromatin binding"/>
    <property type="evidence" value="ECO:0007669"/>
    <property type="project" value="TreeGrafter"/>
</dbReference>
<feature type="domain" description="Chromo" evidence="8">
    <location>
        <begin position="77"/>
        <end position="137"/>
    </location>
</feature>
<name>A0AAD7UIG5_9STRA</name>
<dbReference type="Pfam" id="PF00176">
    <property type="entry name" value="SNF2-rel_dom"/>
    <property type="match status" value="1"/>
</dbReference>
<organism evidence="11 12">
    <name type="scientific">Chrysophaeum taylorii</name>
    <dbReference type="NCBI Taxonomy" id="2483200"/>
    <lineage>
        <taxon>Eukaryota</taxon>
        <taxon>Sar</taxon>
        <taxon>Stramenopiles</taxon>
        <taxon>Ochrophyta</taxon>
        <taxon>Pelagophyceae</taxon>
        <taxon>Pelagomonadales</taxon>
        <taxon>Pelagomonadaceae</taxon>
        <taxon>Chrysophaeum</taxon>
    </lineage>
</organism>
<feature type="compositionally biased region" description="Low complexity" evidence="7">
    <location>
        <begin position="532"/>
        <end position="543"/>
    </location>
</feature>
<feature type="compositionally biased region" description="Low complexity" evidence="7">
    <location>
        <begin position="971"/>
        <end position="981"/>
    </location>
</feature>
<dbReference type="InterPro" id="IPR014001">
    <property type="entry name" value="Helicase_ATP-bd"/>
</dbReference>
<feature type="region of interest" description="Disordered" evidence="7">
    <location>
        <begin position="823"/>
        <end position="847"/>
    </location>
</feature>
<dbReference type="GO" id="GO:0005524">
    <property type="term" value="F:ATP binding"/>
    <property type="evidence" value="ECO:0007669"/>
    <property type="project" value="UniProtKB-KW"/>
</dbReference>
<dbReference type="Gene3D" id="3.40.50.300">
    <property type="entry name" value="P-loop containing nucleotide triphosphate hydrolases"/>
    <property type="match status" value="1"/>
</dbReference>
<feature type="region of interest" description="Disordered" evidence="7">
    <location>
        <begin position="961"/>
        <end position="981"/>
    </location>
</feature>
<dbReference type="Pfam" id="PF00385">
    <property type="entry name" value="Chromo"/>
    <property type="match status" value="1"/>
</dbReference>
<evidence type="ECO:0000256" key="1">
    <source>
        <dbReference type="ARBA" id="ARBA00004123"/>
    </source>
</evidence>
<dbReference type="Gene3D" id="1.10.10.60">
    <property type="entry name" value="Homeodomain-like"/>
    <property type="match status" value="1"/>
</dbReference>
<evidence type="ECO:0000259" key="8">
    <source>
        <dbReference type="PROSITE" id="PS50013"/>
    </source>
</evidence>
<dbReference type="GO" id="GO:0003677">
    <property type="term" value="F:DNA binding"/>
    <property type="evidence" value="ECO:0007669"/>
    <property type="project" value="TreeGrafter"/>
</dbReference>
<dbReference type="SMART" id="SM00490">
    <property type="entry name" value="HELICc"/>
    <property type="match status" value="1"/>
</dbReference>
<dbReference type="Gene3D" id="3.40.50.10810">
    <property type="entry name" value="Tandem AAA-ATPase domain"/>
    <property type="match status" value="1"/>
</dbReference>
<feature type="region of interest" description="Disordered" evidence="7">
    <location>
        <begin position="1350"/>
        <end position="1371"/>
    </location>
</feature>
<keyword evidence="2" id="KW-0677">Repeat</keyword>